<evidence type="ECO:0008006" key="3">
    <source>
        <dbReference type="Google" id="ProtNLM"/>
    </source>
</evidence>
<accession>A0A6J4L856</accession>
<feature type="region of interest" description="Disordered" evidence="1">
    <location>
        <begin position="95"/>
        <end position="115"/>
    </location>
</feature>
<evidence type="ECO:0000256" key="1">
    <source>
        <dbReference type="SAM" id="MobiDB-lite"/>
    </source>
</evidence>
<dbReference type="AlphaFoldDB" id="A0A6J4L856"/>
<organism evidence="2">
    <name type="scientific">uncultured Chloroflexia bacterium</name>
    <dbReference type="NCBI Taxonomy" id="1672391"/>
    <lineage>
        <taxon>Bacteria</taxon>
        <taxon>Bacillati</taxon>
        <taxon>Chloroflexota</taxon>
        <taxon>Chloroflexia</taxon>
        <taxon>environmental samples</taxon>
    </lineage>
</organism>
<dbReference type="EMBL" id="CADCTR010001993">
    <property type="protein sequence ID" value="CAA9325318.1"/>
    <property type="molecule type" value="Genomic_DNA"/>
</dbReference>
<protein>
    <recommendedName>
        <fullName evidence="3">DUF1259 domain-containing protein</fullName>
    </recommendedName>
</protein>
<dbReference type="Pfam" id="PF07485">
    <property type="entry name" value="DUF1529"/>
    <property type="match status" value="1"/>
</dbReference>
<evidence type="ECO:0000313" key="2">
    <source>
        <dbReference type="EMBL" id="CAA9325318.1"/>
    </source>
</evidence>
<sequence>MEGDVELVPSLGGATVLNIQPIEGGQAAITGDFLLLGEEVNPVAHTLRENHIEVHALHSHHLAEKPRCFCMHFFATGDPAQLTQGFRAALDQTNSAKSSADWSWPALSKSEETNE</sequence>
<proteinExistence type="predicted"/>
<reference evidence="2" key="1">
    <citation type="submission" date="2020-02" db="EMBL/GenBank/DDBJ databases">
        <authorList>
            <person name="Meier V. D."/>
        </authorList>
    </citation>
    <scope>NUCLEOTIDE SEQUENCE</scope>
    <source>
        <strain evidence="2">AVDCRST_MAG93</strain>
    </source>
</reference>
<dbReference type="InterPro" id="IPR011094">
    <property type="entry name" value="Uncharacterised_LppY/LpqO"/>
</dbReference>
<name>A0A6J4L856_9CHLR</name>
<gene>
    <name evidence="2" type="ORF">AVDCRST_MAG93-5930</name>
</gene>